<protein>
    <submittedName>
        <fullName evidence="2">Uncharacterized protein</fullName>
    </submittedName>
</protein>
<sequence>MSESSPTPKQDDTVMNHLYKYAFLFVLYSSHIIIYHCSSILHATYCTPFTWIGLLQSPFVATSPYCVSFQWIIYYGGIYIRHTWMIVGMFVIHTFLSWKTLIKPLHN</sequence>
<dbReference type="EMBL" id="MN740015">
    <property type="protein sequence ID" value="QHT84173.1"/>
    <property type="molecule type" value="Genomic_DNA"/>
</dbReference>
<feature type="transmembrane region" description="Helical" evidence="1">
    <location>
        <begin position="18"/>
        <end position="37"/>
    </location>
</feature>
<keyword evidence="1" id="KW-0472">Membrane</keyword>
<keyword evidence="1" id="KW-1133">Transmembrane helix</keyword>
<proteinExistence type="predicted"/>
<feature type="transmembrane region" description="Helical" evidence="1">
    <location>
        <begin position="49"/>
        <end position="73"/>
    </location>
</feature>
<name>A0A6C0HWB2_9ZZZZ</name>
<organism evidence="2">
    <name type="scientific">viral metagenome</name>
    <dbReference type="NCBI Taxonomy" id="1070528"/>
    <lineage>
        <taxon>unclassified sequences</taxon>
        <taxon>metagenomes</taxon>
        <taxon>organismal metagenomes</taxon>
    </lineage>
</organism>
<dbReference type="AlphaFoldDB" id="A0A6C0HWB2"/>
<keyword evidence="1" id="KW-0812">Transmembrane</keyword>
<accession>A0A6C0HWB2</accession>
<evidence type="ECO:0000313" key="2">
    <source>
        <dbReference type="EMBL" id="QHT84173.1"/>
    </source>
</evidence>
<evidence type="ECO:0000256" key="1">
    <source>
        <dbReference type="SAM" id="Phobius"/>
    </source>
</evidence>
<reference evidence="2" key="1">
    <citation type="journal article" date="2020" name="Nature">
        <title>Giant virus diversity and host interactions through global metagenomics.</title>
        <authorList>
            <person name="Schulz F."/>
            <person name="Roux S."/>
            <person name="Paez-Espino D."/>
            <person name="Jungbluth S."/>
            <person name="Walsh D.A."/>
            <person name="Denef V.J."/>
            <person name="McMahon K.D."/>
            <person name="Konstantinidis K.T."/>
            <person name="Eloe-Fadrosh E.A."/>
            <person name="Kyrpides N.C."/>
            <person name="Woyke T."/>
        </authorList>
    </citation>
    <scope>NUCLEOTIDE SEQUENCE</scope>
    <source>
        <strain evidence="2">GVMAG-M-3300023184-16</strain>
    </source>
</reference>